<evidence type="ECO:0000256" key="1">
    <source>
        <dbReference type="SAM" id="Phobius"/>
    </source>
</evidence>
<evidence type="ECO:0000313" key="3">
    <source>
        <dbReference type="Proteomes" id="UP000256388"/>
    </source>
</evidence>
<keyword evidence="1" id="KW-0472">Membrane</keyword>
<gene>
    <name evidence="2" type="ORF">DFR64_0700</name>
</gene>
<comment type="caution">
    <text evidence="2">The sequence shown here is derived from an EMBL/GenBank/DDBJ whole genome shotgun (WGS) entry which is preliminary data.</text>
</comment>
<name>A0A3E0AGP7_9CHLR</name>
<accession>A0A3E0AGP7</accession>
<proteinExistence type="predicted"/>
<feature type="transmembrane region" description="Helical" evidence="1">
    <location>
        <begin position="361"/>
        <end position="378"/>
    </location>
</feature>
<organism evidence="2 3">
    <name type="scientific">Pelolinea submarina</name>
    <dbReference type="NCBI Taxonomy" id="913107"/>
    <lineage>
        <taxon>Bacteria</taxon>
        <taxon>Bacillati</taxon>
        <taxon>Chloroflexota</taxon>
        <taxon>Anaerolineae</taxon>
        <taxon>Anaerolineales</taxon>
        <taxon>Anaerolineaceae</taxon>
        <taxon>Pelolinea</taxon>
    </lineage>
</organism>
<keyword evidence="1" id="KW-1133">Transmembrane helix</keyword>
<feature type="transmembrane region" description="Helical" evidence="1">
    <location>
        <begin position="336"/>
        <end position="355"/>
    </location>
</feature>
<protein>
    <recommendedName>
        <fullName evidence="4">Dolichyl-phosphate-mannose-protein mannosyltransferase</fullName>
    </recommendedName>
</protein>
<feature type="transmembrane region" description="Helical" evidence="1">
    <location>
        <begin position="300"/>
        <end position="324"/>
    </location>
</feature>
<evidence type="ECO:0008006" key="4">
    <source>
        <dbReference type="Google" id="ProtNLM"/>
    </source>
</evidence>
<dbReference type="EMBL" id="QUMS01000001">
    <property type="protein sequence ID" value="REG10833.1"/>
    <property type="molecule type" value="Genomic_DNA"/>
</dbReference>
<keyword evidence="1" id="KW-0812">Transmembrane</keyword>
<dbReference type="AlphaFoldDB" id="A0A3E0AGP7"/>
<feature type="transmembrane region" description="Helical" evidence="1">
    <location>
        <begin position="104"/>
        <end position="124"/>
    </location>
</feature>
<feature type="transmembrane region" description="Helical" evidence="1">
    <location>
        <begin position="199"/>
        <end position="217"/>
    </location>
</feature>
<reference evidence="2 3" key="1">
    <citation type="submission" date="2018-08" db="EMBL/GenBank/DDBJ databases">
        <title>Genomic Encyclopedia of Type Strains, Phase IV (KMG-IV): sequencing the most valuable type-strain genomes for metagenomic binning, comparative biology and taxonomic classification.</title>
        <authorList>
            <person name="Goeker M."/>
        </authorList>
    </citation>
    <scope>NUCLEOTIDE SEQUENCE [LARGE SCALE GENOMIC DNA]</scope>
    <source>
        <strain evidence="2 3">DSM 23923</strain>
    </source>
</reference>
<dbReference type="Proteomes" id="UP000256388">
    <property type="component" value="Unassembled WGS sequence"/>
</dbReference>
<keyword evidence="3" id="KW-1185">Reference proteome</keyword>
<feature type="transmembrane region" description="Helical" evidence="1">
    <location>
        <begin position="76"/>
        <end position="97"/>
    </location>
</feature>
<feature type="transmembrane region" description="Helical" evidence="1">
    <location>
        <begin position="154"/>
        <end position="187"/>
    </location>
</feature>
<feature type="transmembrane region" description="Helical" evidence="1">
    <location>
        <begin position="267"/>
        <end position="288"/>
    </location>
</feature>
<feature type="transmembrane region" description="Helical" evidence="1">
    <location>
        <begin position="130"/>
        <end position="147"/>
    </location>
</feature>
<sequence length="510" mass="57183">MIAAAGGFLLMSAMHWGPWAFSDSAAYVSAARNFSAGRGFVIINSNGSTTPVTEFPPFYAIFLSFFLGQNGDPNVIIPWLNVILFAVFLFSVGFIVFSTFRNNLLALAGMLFCLFSPILLEIFSGVMSETLFFPLLFTIIVTAITVMKNRNEPLFVFLIVLSCLLPITRYAGILFVTVITLFIVVFYPSQRKGKWLHAVSYGLISILPVGVWFLRLYTATSKVGGKHFRFDWSIISNFWRSILEEFSVLKTWLPYFGIYANPMVDRIISIGAAALLIGIIVYLIGSLRKSIFSSPGNNDFARIILLTANNLCAYLLFIAITHTVTVPQIDIINRMLAPILPMIIILIFGLIGLFIQNKQKIPLLFSIVLLAVTLRFNFYQASAFIKEMHENGHGYAARELRQSGIIEYIEALPHDQRLVSNAAGFVLYYTNRFPIQVDQFANRTFGTTNGYGEKWFREKGAALILLYPDFRNFYGNAADQLLATITNGLVVDYQDEVGGIYSYPVLVPEK</sequence>
<evidence type="ECO:0000313" key="2">
    <source>
        <dbReference type="EMBL" id="REG10833.1"/>
    </source>
</evidence>